<feature type="compositionally biased region" description="Low complexity" evidence="4">
    <location>
        <begin position="123"/>
        <end position="135"/>
    </location>
</feature>
<feature type="region of interest" description="Disordered" evidence="4">
    <location>
        <begin position="503"/>
        <end position="525"/>
    </location>
</feature>
<dbReference type="InterPro" id="IPR002110">
    <property type="entry name" value="Ankyrin_rpt"/>
</dbReference>
<feature type="compositionally biased region" description="Basic and acidic residues" evidence="4">
    <location>
        <begin position="869"/>
        <end position="879"/>
    </location>
</feature>
<dbReference type="EMBL" id="BN001305">
    <property type="protein sequence ID" value="CBF80270.1"/>
    <property type="molecule type" value="Genomic_DNA"/>
</dbReference>
<feature type="domain" description="Oxidoreductase acuF-like C2H2 type zinc-finger" evidence="6">
    <location>
        <begin position="339"/>
        <end position="367"/>
    </location>
</feature>
<feature type="repeat" description="ANK" evidence="3">
    <location>
        <begin position="1133"/>
        <end position="1165"/>
    </location>
</feature>
<proteinExistence type="predicted"/>
<evidence type="ECO:0000256" key="2">
    <source>
        <dbReference type="ARBA" id="ARBA00023043"/>
    </source>
</evidence>
<evidence type="ECO:0000256" key="3">
    <source>
        <dbReference type="PROSITE-ProRule" id="PRU00023"/>
    </source>
</evidence>
<dbReference type="InterPro" id="IPR058925">
    <property type="entry name" value="zf-C2H2_AcuF"/>
</dbReference>
<feature type="repeat" description="ANK" evidence="3">
    <location>
        <begin position="969"/>
        <end position="1001"/>
    </location>
</feature>
<accession>Q5ATS6</accession>
<dbReference type="InterPro" id="IPR036770">
    <property type="entry name" value="Ankyrin_rpt-contain_sf"/>
</dbReference>
<dbReference type="PANTHER" id="PTHR24173">
    <property type="entry name" value="ANKYRIN REPEAT CONTAINING"/>
    <property type="match status" value="1"/>
</dbReference>
<dbReference type="Pfam" id="PF14616">
    <property type="entry name" value="Rua1_C"/>
    <property type="match status" value="1"/>
</dbReference>
<dbReference type="Pfam" id="PF12796">
    <property type="entry name" value="Ank_2"/>
    <property type="match status" value="4"/>
</dbReference>
<evidence type="ECO:0000256" key="1">
    <source>
        <dbReference type="ARBA" id="ARBA00022737"/>
    </source>
</evidence>
<feature type="compositionally biased region" description="Acidic residues" evidence="4">
    <location>
        <begin position="111"/>
        <end position="122"/>
    </location>
</feature>
<dbReference type="PROSITE" id="PS50088">
    <property type="entry name" value="ANK_REPEAT"/>
    <property type="match status" value="6"/>
</dbReference>
<keyword evidence="1" id="KW-0677">Repeat</keyword>
<evidence type="ECO:0000259" key="6">
    <source>
        <dbReference type="Pfam" id="PF26082"/>
    </source>
</evidence>
<dbReference type="PROSITE" id="PS50297">
    <property type="entry name" value="ANK_REP_REGION"/>
    <property type="match status" value="6"/>
</dbReference>
<feature type="repeat" description="ANK" evidence="3">
    <location>
        <begin position="936"/>
        <end position="968"/>
    </location>
</feature>
<evidence type="ECO:0000313" key="8">
    <source>
        <dbReference type="Proteomes" id="UP000000560"/>
    </source>
</evidence>
<dbReference type="SMART" id="SM00248">
    <property type="entry name" value="ANK"/>
    <property type="match status" value="9"/>
</dbReference>
<dbReference type="AlphaFoldDB" id="Q5ATS6"/>
<evidence type="ECO:0000259" key="5">
    <source>
        <dbReference type="Pfam" id="PF14616"/>
    </source>
</evidence>
<feature type="repeat" description="ANK" evidence="3">
    <location>
        <begin position="786"/>
        <end position="818"/>
    </location>
</feature>
<dbReference type="Proteomes" id="UP000000560">
    <property type="component" value="Chromosome V"/>
</dbReference>
<dbReference type="GeneID" id="2868735"/>
<dbReference type="OMA" id="EPFICVF"/>
<name>Q5ATS6_EMENI</name>
<feature type="region of interest" description="Disordered" evidence="4">
    <location>
        <begin position="259"/>
        <end position="334"/>
    </location>
</feature>
<dbReference type="eggNOG" id="KOG4177">
    <property type="taxonomic scope" value="Eukaryota"/>
</dbReference>
<dbReference type="SUPFAM" id="SSF48403">
    <property type="entry name" value="Ankyrin repeat"/>
    <property type="match status" value="2"/>
</dbReference>
<dbReference type="Pfam" id="PF26082">
    <property type="entry name" value="zf-C2H2_AcuF"/>
    <property type="match status" value="1"/>
</dbReference>
<reference evidence="8" key="1">
    <citation type="journal article" date="2005" name="Nature">
        <title>Sequencing of Aspergillus nidulans and comparative analysis with A. fumigatus and A. oryzae.</title>
        <authorList>
            <person name="Galagan J.E."/>
            <person name="Calvo S.E."/>
            <person name="Cuomo C."/>
            <person name="Ma L.J."/>
            <person name="Wortman J.R."/>
            <person name="Batzoglou S."/>
            <person name="Lee S.I."/>
            <person name="Basturkmen M."/>
            <person name="Spevak C.C."/>
            <person name="Clutterbuck J."/>
            <person name="Kapitonov V."/>
            <person name="Jurka J."/>
            <person name="Scazzocchio C."/>
            <person name="Farman M."/>
            <person name="Butler J."/>
            <person name="Purcell S."/>
            <person name="Harris S."/>
            <person name="Braus G.H."/>
            <person name="Draht O."/>
            <person name="Busch S."/>
            <person name="D'Enfert C."/>
            <person name="Bouchier C."/>
            <person name="Goldman G.H."/>
            <person name="Bell-Pedersen D."/>
            <person name="Griffiths-Jones S."/>
            <person name="Doonan J.H."/>
            <person name="Yu J."/>
            <person name="Vienken K."/>
            <person name="Pain A."/>
            <person name="Freitag M."/>
            <person name="Selker E.U."/>
            <person name="Archer D.B."/>
            <person name="Penalva M.A."/>
            <person name="Oakley B.R."/>
            <person name="Momany M."/>
            <person name="Tanaka T."/>
            <person name="Kumagai T."/>
            <person name="Asai K."/>
            <person name="Machida M."/>
            <person name="Nierman W.C."/>
            <person name="Denning D.W."/>
            <person name="Caddick M."/>
            <person name="Hynes M."/>
            <person name="Paoletti M."/>
            <person name="Fischer R."/>
            <person name="Miller B."/>
            <person name="Dyer P."/>
            <person name="Sachs M.S."/>
            <person name="Osmani S.A."/>
            <person name="Birren B.W."/>
        </authorList>
    </citation>
    <scope>NUCLEOTIDE SEQUENCE [LARGE SCALE GENOMIC DNA]</scope>
    <source>
        <strain evidence="8">FGSC A4 / ATCC 38163 / CBS 112.46 / NRRL 194 / M139</strain>
    </source>
</reference>
<feature type="domain" description="Transcription regulator Rua1 C-terminal" evidence="5">
    <location>
        <begin position="600"/>
        <end position="697"/>
    </location>
</feature>
<protein>
    <submittedName>
        <fullName evidence="7">Uncharacterized protein</fullName>
    </submittedName>
</protein>
<dbReference type="RefSeq" id="XP_681573.1">
    <property type="nucleotide sequence ID" value="XM_676481.1"/>
</dbReference>
<accession>C8VDZ4</accession>
<reference evidence="8" key="2">
    <citation type="journal article" date="2009" name="Fungal Genet. Biol.">
        <title>The 2008 update of the Aspergillus nidulans genome annotation: a community effort.</title>
        <authorList>
            <person name="Wortman J.R."/>
            <person name="Gilsenan J.M."/>
            <person name="Joardar V."/>
            <person name="Deegan J."/>
            <person name="Clutterbuck J."/>
            <person name="Andersen M.R."/>
            <person name="Archer D."/>
            <person name="Bencina M."/>
            <person name="Braus G."/>
            <person name="Coutinho P."/>
            <person name="von Dohren H."/>
            <person name="Doonan J."/>
            <person name="Driessen A.J."/>
            <person name="Durek P."/>
            <person name="Espeso E."/>
            <person name="Fekete E."/>
            <person name="Flipphi M."/>
            <person name="Estrada C.G."/>
            <person name="Geysens S."/>
            <person name="Goldman G."/>
            <person name="de Groot P.W."/>
            <person name="Hansen K."/>
            <person name="Harris S.D."/>
            <person name="Heinekamp T."/>
            <person name="Helmstaedt K."/>
            <person name="Henrissat B."/>
            <person name="Hofmann G."/>
            <person name="Homan T."/>
            <person name="Horio T."/>
            <person name="Horiuchi H."/>
            <person name="James S."/>
            <person name="Jones M."/>
            <person name="Karaffa L."/>
            <person name="Karanyi Z."/>
            <person name="Kato M."/>
            <person name="Keller N."/>
            <person name="Kelly D.E."/>
            <person name="Kiel J.A."/>
            <person name="Kim J.M."/>
            <person name="van der Klei I.J."/>
            <person name="Klis F.M."/>
            <person name="Kovalchuk A."/>
            <person name="Krasevec N."/>
            <person name="Kubicek C.P."/>
            <person name="Liu B."/>
            <person name="Maccabe A."/>
            <person name="Meyer V."/>
            <person name="Mirabito P."/>
            <person name="Miskei M."/>
            <person name="Mos M."/>
            <person name="Mullins J."/>
            <person name="Nelson D.R."/>
            <person name="Nielsen J."/>
            <person name="Oakley B.R."/>
            <person name="Osmani S.A."/>
            <person name="Pakula T."/>
            <person name="Paszewski A."/>
            <person name="Paulsen I."/>
            <person name="Pilsyk S."/>
            <person name="Pocsi I."/>
            <person name="Punt P.J."/>
            <person name="Ram A.F."/>
            <person name="Ren Q."/>
            <person name="Robellet X."/>
            <person name="Robson G."/>
            <person name="Seiboth B."/>
            <person name="van Solingen P."/>
            <person name="Specht T."/>
            <person name="Sun J."/>
            <person name="Taheri-Talesh N."/>
            <person name="Takeshita N."/>
            <person name="Ussery D."/>
            <person name="vanKuyk P.A."/>
            <person name="Visser H."/>
            <person name="van de Vondervoort P.J."/>
            <person name="de Vries R.P."/>
            <person name="Walton J."/>
            <person name="Xiang X."/>
            <person name="Xiong Y."/>
            <person name="Zeng A.P."/>
            <person name="Brandt B.W."/>
            <person name="Cornell M.J."/>
            <person name="van den Hondel C.A."/>
            <person name="Visser J."/>
            <person name="Oliver S.G."/>
            <person name="Turner G."/>
        </authorList>
    </citation>
    <scope>GENOME REANNOTATION</scope>
    <source>
        <strain evidence="8">FGSC A4 / ATCC 38163 / CBS 112.46 / NRRL 194 / M139</strain>
    </source>
</reference>
<dbReference type="Pfam" id="PF00023">
    <property type="entry name" value="Ank"/>
    <property type="match status" value="1"/>
</dbReference>
<feature type="repeat" description="ANK" evidence="3">
    <location>
        <begin position="819"/>
        <end position="851"/>
    </location>
</feature>
<feature type="compositionally biased region" description="Polar residues" evidence="4">
    <location>
        <begin position="889"/>
        <end position="901"/>
    </location>
</feature>
<keyword evidence="2 3" id="KW-0040">ANK repeat</keyword>
<dbReference type="VEuPathDB" id="FungiDB:AN8304"/>
<feature type="repeat" description="ANK" evidence="3">
    <location>
        <begin position="1068"/>
        <end position="1089"/>
    </location>
</feature>
<dbReference type="InParanoid" id="Q5ATS6"/>
<keyword evidence="8" id="KW-1185">Reference proteome</keyword>
<evidence type="ECO:0000313" key="7">
    <source>
        <dbReference type="EMBL" id="CBF80270.1"/>
    </source>
</evidence>
<sequence length="1198" mass="132337">MATLQDSPIIAELSSQCWSRFSCTRSKFTLSGAPLPEGFEAHDFLDLFARFRMWAANLGALQREKSSLDHRLRNSELRMEVLRLLTELLAALTDLYPLVAGEKVQETWYYEDDDNPGEDFESDSSGSEPESASQSRTRKSEQPRILVTESAQLVLIIQDTVASLLKLSIVIHRSTRRAKFARSSKEKQYDTSFDIAHVEAVFPYAAQNRPLIERLGRANAQRRQWLAYRKRHHQRLATAAAAEPGGGILRDQHELAQTEVDSSVPGFSIPISSHRPTPSAPGDWEETEATTFYQESHATRGEDRGRDEGSETSYSASSSSELDNEHMLLPRPPAGSADGNPFECPFCFTIITIESLRSWVKHVHSDLASYVCTFPNCPEPLFESRHQWFNHEMEVHRRQWLCPLCDDTSLPTLRDFEGHANEFHSSCVGKEALVALANQPLQRISAAACPLCNYQTKLNVKLRAQREVLLQPNKLRNHIARHMEHLALFALPKDYPRLYDEPRIEEDDDEVEPPDAGGIEGKGDEKAQKLLEAATIDSMGKALAALSLEEEASPPHILDSAPALALGWQPPHDFTPAAADFDSEDPDLVPRREESMFGGDLFTPGWVRGYGGAKEGYCGRCDVGHWVNIPDGTYEIHLTYMHGLASNGLPLPRPSTVRKVVGMPGSWEAFCDSCQAWRLLRKSRRGWNWFRHCLTEHDTTATGHTIQRADTPFQRARRGIQKGDASYLLETLEQHPTIVRQISDGANKTLLHYAAESGHVDALNMLLTAIDRLASTQEVIDIRSALGATALMLAVGQGSQDIVEILVERKANVNLVDNDYRTALDIAAHAGYDGIAHYLIQHGADMRKARDFQEIYSKYQERQQAAASRKQDLPDDQTQKETAGARSTPFPSSVKKSQPPNTATWNHLMSAVFANDLAGVKQTLHNGTDIESQAHDGRTPLMLAASRSNQAIITHLLEMGANIDAVDNKGWTTLMHAVTDNNQPIVDLLLSRGADANHVSPDHWAALAEAAQHGQTEIMASLLRCGADPESRSSHDWTPLMHCCYKGDEMGVRLLLGYGADVVVGSQHDETPLLLAAAAGHVEIVRILLVDARAPAEGEWARKIIEREGEDRDLRDPGAGAGAGAEVERAYPLGWTPLMVACQGGHAEVVKLLVMAGANLELRSPMEKTALEIAREHGWVDIVGILEGHGGGAGVARA</sequence>
<dbReference type="KEGG" id="ani:ANIA_08304"/>
<dbReference type="HOGENOM" id="CLU_009626_0_0_1"/>
<dbReference type="PANTHER" id="PTHR24173:SF74">
    <property type="entry name" value="ANKYRIN REPEAT DOMAIN-CONTAINING PROTEIN 16"/>
    <property type="match status" value="1"/>
</dbReference>
<dbReference type="InterPro" id="IPR028012">
    <property type="entry name" value="Rua1_C"/>
</dbReference>
<feature type="compositionally biased region" description="Low complexity" evidence="4">
    <location>
        <begin position="311"/>
        <end position="321"/>
    </location>
</feature>
<gene>
    <name evidence="7" type="ORF">ANIA_08304</name>
</gene>
<feature type="region of interest" description="Disordered" evidence="4">
    <location>
        <begin position="111"/>
        <end position="143"/>
    </location>
</feature>
<organism evidence="7 8">
    <name type="scientific">Emericella nidulans (strain FGSC A4 / ATCC 38163 / CBS 112.46 / NRRL 194 / M139)</name>
    <name type="common">Aspergillus nidulans</name>
    <dbReference type="NCBI Taxonomy" id="227321"/>
    <lineage>
        <taxon>Eukaryota</taxon>
        <taxon>Fungi</taxon>
        <taxon>Dikarya</taxon>
        <taxon>Ascomycota</taxon>
        <taxon>Pezizomycotina</taxon>
        <taxon>Eurotiomycetes</taxon>
        <taxon>Eurotiomycetidae</taxon>
        <taxon>Eurotiales</taxon>
        <taxon>Aspergillaceae</taxon>
        <taxon>Aspergillus</taxon>
        <taxon>Aspergillus subgen. Nidulantes</taxon>
    </lineage>
</organism>
<feature type="compositionally biased region" description="Acidic residues" evidence="4">
    <location>
        <begin position="503"/>
        <end position="513"/>
    </location>
</feature>
<feature type="region of interest" description="Disordered" evidence="4">
    <location>
        <begin position="860"/>
        <end position="901"/>
    </location>
</feature>
<dbReference type="Gene3D" id="1.25.40.20">
    <property type="entry name" value="Ankyrin repeat-containing domain"/>
    <property type="match status" value="3"/>
</dbReference>
<feature type="compositionally biased region" description="Basic and acidic residues" evidence="4">
    <location>
        <begin position="297"/>
        <end position="309"/>
    </location>
</feature>
<evidence type="ECO:0000256" key="4">
    <source>
        <dbReference type="SAM" id="MobiDB-lite"/>
    </source>
</evidence>
<dbReference type="PRINTS" id="PR01415">
    <property type="entry name" value="ANKYRIN"/>
</dbReference>
<dbReference type="OrthoDB" id="6133115at2759"/>